<evidence type="ECO:0000313" key="2">
    <source>
        <dbReference type="EMBL" id="CUI14768.1"/>
    </source>
</evidence>
<keyword evidence="3" id="KW-1185">Reference proteome</keyword>
<protein>
    <submittedName>
        <fullName evidence="2">Zinc finger protein, putative</fullName>
    </submittedName>
</protein>
<feature type="region of interest" description="Disordered" evidence="1">
    <location>
        <begin position="34"/>
        <end position="78"/>
    </location>
</feature>
<dbReference type="AlphaFoldDB" id="A0A0S4KJP3"/>
<evidence type="ECO:0000256" key="1">
    <source>
        <dbReference type="SAM" id="MobiDB-lite"/>
    </source>
</evidence>
<dbReference type="EMBL" id="CYKH01001629">
    <property type="protein sequence ID" value="CUI14768.1"/>
    <property type="molecule type" value="Genomic_DNA"/>
</dbReference>
<reference evidence="3" key="1">
    <citation type="submission" date="2015-09" db="EMBL/GenBank/DDBJ databases">
        <authorList>
            <consortium name="Pathogen Informatics"/>
        </authorList>
    </citation>
    <scope>NUCLEOTIDE SEQUENCE [LARGE SCALE GENOMIC DNA]</scope>
    <source>
        <strain evidence="3">Lake Konstanz</strain>
    </source>
</reference>
<accession>A0A0S4KJP3</accession>
<feature type="compositionally biased region" description="Basic and acidic residues" evidence="1">
    <location>
        <begin position="37"/>
        <end position="69"/>
    </location>
</feature>
<dbReference type="VEuPathDB" id="TriTrypDB:BSAL_14535"/>
<name>A0A0S4KJP3_BODSA</name>
<dbReference type="OMA" id="PERHGCG"/>
<proteinExistence type="predicted"/>
<organism evidence="2 3">
    <name type="scientific">Bodo saltans</name>
    <name type="common">Flagellated protozoan</name>
    <dbReference type="NCBI Taxonomy" id="75058"/>
    <lineage>
        <taxon>Eukaryota</taxon>
        <taxon>Discoba</taxon>
        <taxon>Euglenozoa</taxon>
        <taxon>Kinetoplastea</taxon>
        <taxon>Metakinetoplastina</taxon>
        <taxon>Eubodonida</taxon>
        <taxon>Bodonidae</taxon>
        <taxon>Bodo</taxon>
    </lineage>
</organism>
<gene>
    <name evidence="2" type="ORF">BSAL_14535</name>
</gene>
<dbReference type="Proteomes" id="UP000051952">
    <property type="component" value="Unassembled WGS sequence"/>
</dbReference>
<sequence>MPGLPPCDFCRKPHCIAHLLPEVHGCRDAARNAARMDASRDASDTLKAKKLNDTKDLREKMAKKRDELAQQRSKKKPQ</sequence>
<dbReference type="Gene3D" id="4.10.1110.10">
    <property type="entry name" value="AN1-like Zinc finger"/>
    <property type="match status" value="1"/>
</dbReference>
<evidence type="ECO:0000313" key="3">
    <source>
        <dbReference type="Proteomes" id="UP000051952"/>
    </source>
</evidence>
<dbReference type="SUPFAM" id="SSF118310">
    <property type="entry name" value="AN1-like Zinc finger"/>
    <property type="match status" value="1"/>
</dbReference>
<dbReference type="InterPro" id="IPR035896">
    <property type="entry name" value="AN1-like_Znf"/>
</dbReference>